<comment type="caution">
    <text evidence="8">The sequence shown here is derived from an EMBL/GenBank/DDBJ whole genome shotgun (WGS) entry which is preliminary data.</text>
</comment>
<comment type="similarity">
    <text evidence="4 5">Belongs to the PurK/PurT family.</text>
</comment>
<dbReference type="PANTHER" id="PTHR11609">
    <property type="entry name" value="PURINE BIOSYNTHESIS PROTEIN 6/7, PUR6/7"/>
    <property type="match status" value="1"/>
</dbReference>
<keyword evidence="1 4" id="KW-0547">Nucleotide-binding</keyword>
<comment type="function">
    <text evidence="5">Catalyzes the ATP-dependent conversion of 5-aminoimidazole ribonucleotide (AIR) and HCO(3)- to N5-carboxyaminoimidazole ribonucleotide (N5-CAIR).</text>
</comment>
<dbReference type="NCBIfam" id="NF004675">
    <property type="entry name" value="PRK06019.1-1"/>
    <property type="match status" value="1"/>
</dbReference>
<evidence type="ECO:0000256" key="6">
    <source>
        <dbReference type="SAM" id="MobiDB-lite"/>
    </source>
</evidence>
<dbReference type="Pfam" id="PF02222">
    <property type="entry name" value="ATP-grasp"/>
    <property type="match status" value="1"/>
</dbReference>
<dbReference type="Pfam" id="PF22660">
    <property type="entry name" value="RS_preATP-grasp-like"/>
    <property type="match status" value="1"/>
</dbReference>
<comment type="function">
    <text evidence="4">Catalyzes the ATP-dependent conversion of 5-aminoimidazole ribonucleotide (AIR) and HCO(3)(-) to N5-carboxyaminoimidazole ribonucleotide (N5-CAIR).</text>
</comment>
<keyword evidence="4 5" id="KW-0436">Ligase</keyword>
<dbReference type="PROSITE" id="PS50975">
    <property type="entry name" value="ATP_GRASP"/>
    <property type="match status" value="1"/>
</dbReference>
<evidence type="ECO:0000256" key="4">
    <source>
        <dbReference type="HAMAP-Rule" id="MF_01928"/>
    </source>
</evidence>
<evidence type="ECO:0000313" key="8">
    <source>
        <dbReference type="EMBL" id="MFC3677963.1"/>
    </source>
</evidence>
<reference evidence="9" key="1">
    <citation type="journal article" date="2019" name="Int. J. Syst. Evol. Microbiol.">
        <title>The Global Catalogue of Microorganisms (GCM) 10K type strain sequencing project: providing services to taxonomists for standard genome sequencing and annotation.</title>
        <authorList>
            <consortium name="The Broad Institute Genomics Platform"/>
            <consortium name="The Broad Institute Genome Sequencing Center for Infectious Disease"/>
            <person name="Wu L."/>
            <person name="Ma J."/>
        </authorList>
    </citation>
    <scope>NUCLEOTIDE SEQUENCE [LARGE SCALE GENOMIC DNA]</scope>
    <source>
        <strain evidence="9">KCTC 42182</strain>
    </source>
</reference>
<keyword evidence="3 4" id="KW-0067">ATP-binding</keyword>
<dbReference type="HAMAP" id="MF_01928">
    <property type="entry name" value="PurK"/>
    <property type="match status" value="1"/>
</dbReference>
<organism evidence="8 9">
    <name type="scientific">Ferrovibrio xuzhouensis</name>
    <dbReference type="NCBI Taxonomy" id="1576914"/>
    <lineage>
        <taxon>Bacteria</taxon>
        <taxon>Pseudomonadati</taxon>
        <taxon>Pseudomonadota</taxon>
        <taxon>Alphaproteobacteria</taxon>
        <taxon>Rhodospirillales</taxon>
        <taxon>Rhodospirillaceae</taxon>
        <taxon>Ferrovibrio</taxon>
    </lineage>
</organism>
<dbReference type="EMBL" id="JBHRYJ010000006">
    <property type="protein sequence ID" value="MFC3677963.1"/>
    <property type="molecule type" value="Genomic_DNA"/>
</dbReference>
<feature type="region of interest" description="Disordered" evidence="6">
    <location>
        <begin position="343"/>
        <end position="364"/>
    </location>
</feature>
<proteinExistence type="inferred from homology"/>
<dbReference type="Gene3D" id="3.30.1490.20">
    <property type="entry name" value="ATP-grasp fold, A domain"/>
    <property type="match status" value="1"/>
</dbReference>
<feature type="binding site" evidence="4">
    <location>
        <position position="146"/>
    </location>
    <ligand>
        <name>ATP</name>
        <dbReference type="ChEBI" id="CHEBI:30616"/>
    </ligand>
</feature>
<dbReference type="PANTHER" id="PTHR11609:SF5">
    <property type="entry name" value="PHOSPHORIBOSYLAMINOIMIDAZOLE CARBOXYLASE"/>
    <property type="match status" value="1"/>
</dbReference>
<dbReference type="EC" id="6.3.4.18" evidence="4 5"/>
<dbReference type="SUPFAM" id="SSF52440">
    <property type="entry name" value="PreATP-grasp domain"/>
    <property type="match status" value="1"/>
</dbReference>
<dbReference type="InterPro" id="IPR011054">
    <property type="entry name" value="Rudment_hybrid_motif"/>
</dbReference>
<dbReference type="SUPFAM" id="SSF51246">
    <property type="entry name" value="Rudiment single hybrid motif"/>
    <property type="match status" value="1"/>
</dbReference>
<dbReference type="GO" id="GO:0034028">
    <property type="term" value="F:5-(carboxyamino)imidazole ribonucleotide synthase activity"/>
    <property type="evidence" value="ECO:0007669"/>
    <property type="project" value="UniProtKB-EC"/>
</dbReference>
<dbReference type="NCBIfam" id="NF004679">
    <property type="entry name" value="PRK06019.1-5"/>
    <property type="match status" value="1"/>
</dbReference>
<feature type="binding site" evidence="4">
    <location>
        <position position="106"/>
    </location>
    <ligand>
        <name>ATP</name>
        <dbReference type="ChEBI" id="CHEBI:30616"/>
    </ligand>
</feature>
<protein>
    <recommendedName>
        <fullName evidence="4 5">N5-carboxyaminoimidazole ribonucleotide synthase</fullName>
        <shortName evidence="4 5">N5-CAIR synthase</shortName>
        <ecNumber evidence="4 5">6.3.4.18</ecNumber>
    </recommendedName>
    <alternativeName>
        <fullName evidence="4 5">5-(carboxyamino)imidazole ribonucleotide synthetase</fullName>
    </alternativeName>
</protein>
<feature type="binding site" evidence="4">
    <location>
        <position position="212"/>
    </location>
    <ligand>
        <name>ATP</name>
        <dbReference type="ChEBI" id="CHEBI:30616"/>
    </ligand>
</feature>
<evidence type="ECO:0000256" key="3">
    <source>
        <dbReference type="ARBA" id="ARBA00022840"/>
    </source>
</evidence>
<comment type="catalytic activity">
    <reaction evidence="4 5">
        <text>5-amino-1-(5-phospho-beta-D-ribosyl)imidazole + hydrogencarbonate + ATP = 5-carboxyamino-1-(5-phospho-D-ribosyl)imidazole + ADP + phosphate + 2 H(+)</text>
        <dbReference type="Rhea" id="RHEA:19317"/>
        <dbReference type="ChEBI" id="CHEBI:15378"/>
        <dbReference type="ChEBI" id="CHEBI:17544"/>
        <dbReference type="ChEBI" id="CHEBI:30616"/>
        <dbReference type="ChEBI" id="CHEBI:43474"/>
        <dbReference type="ChEBI" id="CHEBI:58730"/>
        <dbReference type="ChEBI" id="CHEBI:137981"/>
        <dbReference type="ChEBI" id="CHEBI:456216"/>
        <dbReference type="EC" id="6.3.4.18"/>
    </reaction>
</comment>
<dbReference type="InterPro" id="IPR013815">
    <property type="entry name" value="ATP_grasp_subdomain_1"/>
</dbReference>
<evidence type="ECO:0000313" key="9">
    <source>
        <dbReference type="Proteomes" id="UP001595711"/>
    </source>
</evidence>
<dbReference type="InterPro" id="IPR016185">
    <property type="entry name" value="PreATP-grasp_dom_sf"/>
</dbReference>
<dbReference type="Gene3D" id="3.30.470.20">
    <property type="entry name" value="ATP-grasp fold, B domain"/>
    <property type="match status" value="1"/>
</dbReference>
<dbReference type="Gene3D" id="3.40.50.20">
    <property type="match status" value="1"/>
</dbReference>
<evidence type="ECO:0000256" key="5">
    <source>
        <dbReference type="RuleBase" id="RU361200"/>
    </source>
</evidence>
<comment type="pathway">
    <text evidence="4 5">Purine metabolism; IMP biosynthesis via de novo pathway; 5-amino-1-(5-phospho-D-ribosyl)imidazole-4-carboxylate from 5-amino-1-(5-phospho-D-ribosyl)imidazole (N5-CAIR route): step 1/2.</text>
</comment>
<evidence type="ECO:0000256" key="2">
    <source>
        <dbReference type="ARBA" id="ARBA00022755"/>
    </source>
</evidence>
<sequence length="364" mass="38870">MAAIPPGSTIGILGGGQLGRMLALAAARLGYHCHIYAPEADPPAAEVAAQFTRGDYTDAAAMAAFAQSCAVVTYEFENIPFDPVAALAKLVPVRPGTEALRISQDRLFEKDFCSARGIGTAPYRAVANVADLCAAATAIGLPLVLKTRRMGYDGKGQAKIGHVDDVPAAFAALKSDALIAEGFVRFHRELSVVLARGTDGSIVSWGPVENIHRNHILWRTHAPARIEPALAAEAERIARELAEGLDYVGVLAVELFDCGDHVLVNEMAPRVHNSGHWTMDAALTSQFEQHIRAICGLPLGDGGRLCDAVMENLVGDEIDAWPALLAEPNARLHLYGKSEARPGRKMGHVNRLYPPGRAPDPEVS</sequence>
<keyword evidence="2 4" id="KW-0658">Purine biosynthesis</keyword>
<dbReference type="InterPro" id="IPR054350">
    <property type="entry name" value="PurT/PurK_preATP-grasp"/>
</dbReference>
<dbReference type="NCBIfam" id="NF004676">
    <property type="entry name" value="PRK06019.1-2"/>
    <property type="match status" value="1"/>
</dbReference>
<name>A0ABV7VLV7_9PROT</name>
<accession>A0ABV7VLV7</accession>
<dbReference type="Pfam" id="PF17769">
    <property type="entry name" value="PurK_C"/>
    <property type="match status" value="1"/>
</dbReference>
<feature type="binding site" evidence="4">
    <location>
        <begin position="181"/>
        <end position="184"/>
    </location>
    <ligand>
        <name>ATP</name>
        <dbReference type="ChEBI" id="CHEBI:30616"/>
    </ligand>
</feature>
<dbReference type="InterPro" id="IPR003135">
    <property type="entry name" value="ATP-grasp_carboxylate-amine"/>
</dbReference>
<feature type="binding site" evidence="4">
    <location>
        <position position="189"/>
    </location>
    <ligand>
        <name>ATP</name>
        <dbReference type="ChEBI" id="CHEBI:30616"/>
    </ligand>
</feature>
<keyword evidence="9" id="KW-1185">Reference proteome</keyword>
<evidence type="ECO:0000256" key="1">
    <source>
        <dbReference type="ARBA" id="ARBA00022741"/>
    </source>
</evidence>
<dbReference type="InterPro" id="IPR005875">
    <property type="entry name" value="PurK"/>
</dbReference>
<comment type="subunit">
    <text evidence="4 5">Homodimer.</text>
</comment>
<dbReference type="NCBIfam" id="TIGR01161">
    <property type="entry name" value="purK"/>
    <property type="match status" value="1"/>
</dbReference>
<feature type="binding site" evidence="4">
    <location>
        <begin position="265"/>
        <end position="266"/>
    </location>
    <ligand>
        <name>ATP</name>
        <dbReference type="ChEBI" id="CHEBI:30616"/>
    </ligand>
</feature>
<dbReference type="InterPro" id="IPR040686">
    <property type="entry name" value="PurK_C"/>
</dbReference>
<dbReference type="Proteomes" id="UP001595711">
    <property type="component" value="Unassembled WGS sequence"/>
</dbReference>
<evidence type="ECO:0000259" key="7">
    <source>
        <dbReference type="PROSITE" id="PS50975"/>
    </source>
</evidence>
<dbReference type="RefSeq" id="WP_379729585.1">
    <property type="nucleotide sequence ID" value="NZ_JBHRYJ010000006.1"/>
</dbReference>
<dbReference type="InterPro" id="IPR011761">
    <property type="entry name" value="ATP-grasp"/>
</dbReference>
<feature type="binding site" evidence="4">
    <location>
        <begin position="151"/>
        <end position="157"/>
    </location>
    <ligand>
        <name>ATP</name>
        <dbReference type="ChEBI" id="CHEBI:30616"/>
    </ligand>
</feature>
<dbReference type="SUPFAM" id="SSF56059">
    <property type="entry name" value="Glutathione synthetase ATP-binding domain-like"/>
    <property type="match status" value="1"/>
</dbReference>
<gene>
    <name evidence="4 5" type="primary">purK</name>
    <name evidence="8" type="ORF">ACFOOQ_20590</name>
</gene>
<feature type="domain" description="ATP-grasp" evidence="7">
    <location>
        <begin position="110"/>
        <end position="295"/>
    </location>
</feature>